<dbReference type="Proteomes" id="UP000275024">
    <property type="component" value="Unassembled WGS sequence"/>
</dbReference>
<evidence type="ECO:0000313" key="5">
    <source>
        <dbReference type="Proteomes" id="UP000268652"/>
    </source>
</evidence>
<dbReference type="InterPro" id="IPR012939">
    <property type="entry name" value="Glyco_hydro_92"/>
</dbReference>
<dbReference type="EMBL" id="RBDX01000001">
    <property type="protein sequence ID" value="RKN12696.1"/>
    <property type="molecule type" value="Genomic_DNA"/>
</dbReference>
<dbReference type="GO" id="GO:0005829">
    <property type="term" value="C:cytosol"/>
    <property type="evidence" value="ECO:0007669"/>
    <property type="project" value="TreeGrafter"/>
</dbReference>
<dbReference type="Proteomes" id="UP000268652">
    <property type="component" value="Unassembled WGS sequence"/>
</dbReference>
<gene>
    <name evidence="4" type="ORF">D7318_01140</name>
    <name evidence="3" type="ORF">D7319_01755</name>
</gene>
<name>A0A3A9WY13_9ACTN</name>
<evidence type="ECO:0000313" key="3">
    <source>
        <dbReference type="EMBL" id="RKN12696.1"/>
    </source>
</evidence>
<dbReference type="GO" id="GO:0006516">
    <property type="term" value="P:glycoprotein catabolic process"/>
    <property type="evidence" value="ECO:0007669"/>
    <property type="project" value="TreeGrafter"/>
</dbReference>
<comment type="caution">
    <text evidence="3">The sequence shown here is derived from an EMBL/GenBank/DDBJ whole genome shotgun (WGS) entry which is preliminary data.</text>
</comment>
<dbReference type="AlphaFoldDB" id="A0A3A9WY13"/>
<keyword evidence="5" id="KW-1185">Reference proteome</keyword>
<sequence length="208" mass="22451">MEDLDAGAYTQTGNHLSNQPAFSTPWVYNWPRVPERTTDVLYRAVDEMYDTTPSGLPGNDDQGALSAWYVFATIGVMPTIYGTGDLVVSGRVITIDAPGAGPEARCTTGLRVNHGPRSESWVDAAFVRSGGTLTFEMSDTPGDWGTDEDDVPPSSTEGMNARNSVGTSPDGDRRVESVILPEGTDRGITHIVDVALIEDHDTRPRPRP</sequence>
<evidence type="ECO:0000313" key="6">
    <source>
        <dbReference type="Proteomes" id="UP000275024"/>
    </source>
</evidence>
<proteinExistence type="predicted"/>
<evidence type="ECO:0000259" key="2">
    <source>
        <dbReference type="Pfam" id="PF07971"/>
    </source>
</evidence>
<dbReference type="OrthoDB" id="9804511at2"/>
<dbReference type="PANTHER" id="PTHR12143">
    <property type="entry name" value="PEPTIDE N-GLYCANASE PNGASE -RELATED"/>
    <property type="match status" value="1"/>
</dbReference>
<dbReference type="Gene3D" id="3.30.2080.10">
    <property type="entry name" value="GH92 mannosidase domain"/>
    <property type="match status" value="1"/>
</dbReference>
<evidence type="ECO:0000313" key="4">
    <source>
        <dbReference type="EMBL" id="RKN27541.1"/>
    </source>
</evidence>
<dbReference type="InterPro" id="IPR050883">
    <property type="entry name" value="PNGase"/>
</dbReference>
<feature type="region of interest" description="Disordered" evidence="1">
    <location>
        <begin position="135"/>
        <end position="174"/>
    </location>
</feature>
<dbReference type="PANTHER" id="PTHR12143:SF43">
    <property type="entry name" value="PUTATIVE-RELATED"/>
    <property type="match status" value="1"/>
</dbReference>
<accession>A0A3A9WY13</accession>
<dbReference type="GO" id="GO:0000224">
    <property type="term" value="F:peptide-N4-(N-acetyl-beta-glucosaminyl)asparagine amidase activity"/>
    <property type="evidence" value="ECO:0007669"/>
    <property type="project" value="TreeGrafter"/>
</dbReference>
<dbReference type="EMBL" id="RBDY01000001">
    <property type="protein sequence ID" value="RKN27541.1"/>
    <property type="molecule type" value="Genomic_DNA"/>
</dbReference>
<dbReference type="RefSeq" id="WP_120694906.1">
    <property type="nucleotide sequence ID" value="NZ_RBDX01000001.1"/>
</dbReference>
<dbReference type="Pfam" id="PF07971">
    <property type="entry name" value="Glyco_hydro_92"/>
    <property type="match status" value="1"/>
</dbReference>
<reference evidence="5 6" key="1">
    <citation type="submission" date="2018-09" db="EMBL/GenBank/DDBJ databases">
        <title>Streptomyces sp. nov. DS1-2, an endophytic actinomycete isolated from roots of Dendrobium scabrilingue.</title>
        <authorList>
            <person name="Kuncharoen N."/>
            <person name="Kudo T."/>
            <person name="Ohkuma M."/>
            <person name="Yuki M."/>
            <person name="Tanasupawat S."/>
        </authorList>
    </citation>
    <scope>NUCLEOTIDE SEQUENCE [LARGE SCALE GENOMIC DNA]</scope>
    <source>
        <strain evidence="3 6">AZ1-7</strain>
        <strain evidence="4 5">DS1-2</strain>
    </source>
</reference>
<feature type="domain" description="Glycosyl hydrolase family 92" evidence="2">
    <location>
        <begin position="9"/>
        <end position="139"/>
    </location>
</feature>
<protein>
    <recommendedName>
        <fullName evidence="2">Glycosyl hydrolase family 92 domain-containing protein</fullName>
    </recommendedName>
</protein>
<evidence type="ECO:0000256" key="1">
    <source>
        <dbReference type="SAM" id="MobiDB-lite"/>
    </source>
</evidence>
<organism evidence="3 6">
    <name type="scientific">Streptomyces radicis</name>
    <dbReference type="NCBI Taxonomy" id="1750517"/>
    <lineage>
        <taxon>Bacteria</taxon>
        <taxon>Bacillati</taxon>
        <taxon>Actinomycetota</taxon>
        <taxon>Actinomycetes</taxon>
        <taxon>Kitasatosporales</taxon>
        <taxon>Streptomycetaceae</taxon>
        <taxon>Streptomyces</taxon>
    </lineage>
</organism>
<feature type="compositionally biased region" description="Polar residues" evidence="1">
    <location>
        <begin position="153"/>
        <end position="167"/>
    </location>
</feature>